<dbReference type="PANTHER" id="PTHR39452">
    <property type="entry name" value="CHEY-P PHOSPHATASE CHEX"/>
    <property type="match status" value="1"/>
</dbReference>
<dbReference type="Gene3D" id="3.40.1550.10">
    <property type="entry name" value="CheC-like"/>
    <property type="match status" value="1"/>
</dbReference>
<dbReference type="InterPro" id="IPR028051">
    <property type="entry name" value="CheX-like_dom"/>
</dbReference>
<reference evidence="3 4" key="1">
    <citation type="submission" date="2019-08" db="EMBL/GenBank/DDBJ databases">
        <title>Genome sequencing of Paenibacillus faecis DSM 23593(T).</title>
        <authorList>
            <person name="Kook J.-K."/>
            <person name="Park S.-N."/>
            <person name="Lim Y.K."/>
        </authorList>
    </citation>
    <scope>NUCLEOTIDE SEQUENCE [LARGE SCALE GENOMIC DNA]</scope>
    <source>
        <strain evidence="3 4">DSM 23593</strain>
    </source>
</reference>
<protein>
    <submittedName>
        <fullName evidence="3">Chemotaxis protein CheX</fullName>
    </submittedName>
</protein>
<keyword evidence="1" id="KW-0145">Chemotaxis</keyword>
<dbReference type="PANTHER" id="PTHR39452:SF1">
    <property type="entry name" value="CHEY-P PHOSPHATASE CHEX"/>
    <property type="match status" value="1"/>
</dbReference>
<sequence>MQKYDGATELLNSAIESMQHVFSCPIQVGAPLLFSQTLIQSDVGVLVGIVGDLEGRLIIEGESRIFTHLSQSMFGMPLEGEMLHSFVGEMANMIAGNTSTLLANRGKRIDITPPTIMVGQMQMYGFNRGIKIAVELEAVGPVNTILLLQG</sequence>
<dbReference type="InterPro" id="IPR028976">
    <property type="entry name" value="CheC-like_sf"/>
</dbReference>
<evidence type="ECO:0000256" key="1">
    <source>
        <dbReference type="ARBA" id="ARBA00022500"/>
    </source>
</evidence>
<gene>
    <name evidence="3" type="ORF">FRY98_17790</name>
</gene>
<evidence type="ECO:0000313" key="4">
    <source>
        <dbReference type="Proteomes" id="UP000325218"/>
    </source>
</evidence>
<dbReference type="CDD" id="cd17906">
    <property type="entry name" value="CheX"/>
    <property type="match status" value="1"/>
</dbReference>
<feature type="domain" description="Chemotaxis phosphatase CheX-like" evidence="2">
    <location>
        <begin position="43"/>
        <end position="120"/>
    </location>
</feature>
<organism evidence="3 4">
    <name type="scientific">Paenibacillus faecis</name>
    <dbReference type="NCBI Taxonomy" id="862114"/>
    <lineage>
        <taxon>Bacteria</taxon>
        <taxon>Bacillati</taxon>
        <taxon>Bacillota</taxon>
        <taxon>Bacilli</taxon>
        <taxon>Bacillales</taxon>
        <taxon>Paenibacillaceae</taxon>
        <taxon>Paenibacillus</taxon>
    </lineage>
</organism>
<dbReference type="InterPro" id="IPR038756">
    <property type="entry name" value="CheX-like"/>
</dbReference>
<dbReference type="Proteomes" id="UP000325218">
    <property type="component" value="Unassembled WGS sequence"/>
</dbReference>
<evidence type="ECO:0000313" key="3">
    <source>
        <dbReference type="EMBL" id="TYA12535.1"/>
    </source>
</evidence>
<dbReference type="SUPFAM" id="SSF103039">
    <property type="entry name" value="CheC-like"/>
    <property type="match status" value="1"/>
</dbReference>
<name>A0A5D0CU60_9BACL</name>
<evidence type="ECO:0000259" key="2">
    <source>
        <dbReference type="Pfam" id="PF13690"/>
    </source>
</evidence>
<dbReference type="EMBL" id="VSDO01000003">
    <property type="protein sequence ID" value="TYA12535.1"/>
    <property type="molecule type" value="Genomic_DNA"/>
</dbReference>
<dbReference type="AlphaFoldDB" id="A0A5D0CU60"/>
<dbReference type="Pfam" id="PF13690">
    <property type="entry name" value="CheX"/>
    <property type="match status" value="1"/>
</dbReference>
<dbReference type="RefSeq" id="WP_148454365.1">
    <property type="nucleotide sequence ID" value="NZ_BORZ01000024.1"/>
</dbReference>
<dbReference type="GO" id="GO:0006935">
    <property type="term" value="P:chemotaxis"/>
    <property type="evidence" value="ECO:0007669"/>
    <property type="project" value="UniProtKB-KW"/>
</dbReference>
<keyword evidence="4" id="KW-1185">Reference proteome</keyword>
<proteinExistence type="predicted"/>
<comment type="caution">
    <text evidence="3">The sequence shown here is derived from an EMBL/GenBank/DDBJ whole genome shotgun (WGS) entry which is preliminary data.</text>
</comment>
<dbReference type="OrthoDB" id="9788100at2"/>
<accession>A0A5D0CU60</accession>